<dbReference type="KEGG" id="mhev:MHEL_39670"/>
<accession>A0A7I7T8Z5</accession>
<dbReference type="EMBL" id="AP022596">
    <property type="protein sequence ID" value="BBY65724.1"/>
    <property type="molecule type" value="Genomic_DNA"/>
</dbReference>
<feature type="compositionally biased region" description="Polar residues" evidence="3">
    <location>
        <begin position="21"/>
        <end position="32"/>
    </location>
</feature>
<evidence type="ECO:0000313" key="6">
    <source>
        <dbReference type="Proteomes" id="UP000467148"/>
    </source>
</evidence>
<feature type="region of interest" description="Disordered" evidence="3">
    <location>
        <begin position="1"/>
        <end position="75"/>
    </location>
</feature>
<evidence type="ECO:0000256" key="4">
    <source>
        <dbReference type="SAM" id="Phobius"/>
    </source>
</evidence>
<organism evidence="5 6">
    <name type="scientific">Mycolicibacterium helvum</name>
    <dbReference type="NCBI Taxonomy" id="1534349"/>
    <lineage>
        <taxon>Bacteria</taxon>
        <taxon>Bacillati</taxon>
        <taxon>Actinomycetota</taxon>
        <taxon>Actinomycetes</taxon>
        <taxon>Mycobacteriales</taxon>
        <taxon>Mycobacteriaceae</taxon>
        <taxon>Mycolicibacterium</taxon>
    </lineage>
</organism>
<sequence length="235" mass="25554">MATQLFKRTNSKDVFEKLQQQDEPTNTKTPDSTPAIDAAEPTEPEGSQPDADTPEATESPDTHAETEETPKHSRLRRWARRVLAAAVALVFVAALGMSGFLGWQLKQSRDTDAAASAALAVARNYAVTLTTVDSGKIDENFTQVLNGATGEFKDMYSQSATQLRQLLIDNKATSKGVVVDSAIKSASKTKVDVLLFVDQSVSNSVNPQPRIDRSRVAMTMELIDGKWLASKVDIK</sequence>
<feature type="compositionally biased region" description="Basic and acidic residues" evidence="3">
    <location>
        <begin position="60"/>
        <end position="71"/>
    </location>
</feature>
<dbReference type="Proteomes" id="UP000467148">
    <property type="component" value="Chromosome"/>
</dbReference>
<dbReference type="AlphaFoldDB" id="A0A7I7T8Z5"/>
<comment type="subcellular location">
    <subcellularLocation>
        <location evidence="1">Membrane</location>
    </subcellularLocation>
</comment>
<gene>
    <name evidence="5" type="ORF">MHEL_39670</name>
</gene>
<evidence type="ECO:0000313" key="5">
    <source>
        <dbReference type="EMBL" id="BBY65724.1"/>
    </source>
</evidence>
<proteinExistence type="predicted"/>
<evidence type="ECO:0000256" key="2">
    <source>
        <dbReference type="ARBA" id="ARBA00023136"/>
    </source>
</evidence>
<keyword evidence="4" id="KW-1133">Transmembrane helix</keyword>
<feature type="transmembrane region" description="Helical" evidence="4">
    <location>
        <begin position="82"/>
        <end position="103"/>
    </location>
</feature>
<evidence type="ECO:0000256" key="1">
    <source>
        <dbReference type="ARBA" id="ARBA00004370"/>
    </source>
</evidence>
<reference evidence="5 6" key="1">
    <citation type="journal article" date="2019" name="Emerg. Microbes Infect.">
        <title>Comprehensive subspecies identification of 175 nontuberculous mycobacteria species based on 7547 genomic profiles.</title>
        <authorList>
            <person name="Matsumoto Y."/>
            <person name="Kinjo T."/>
            <person name="Motooka D."/>
            <person name="Nabeya D."/>
            <person name="Jung N."/>
            <person name="Uechi K."/>
            <person name="Horii T."/>
            <person name="Iida T."/>
            <person name="Fujita J."/>
            <person name="Nakamura S."/>
        </authorList>
    </citation>
    <scope>NUCLEOTIDE SEQUENCE [LARGE SCALE GENOMIC DNA]</scope>
    <source>
        <strain evidence="5 6">JCM 30396</strain>
    </source>
</reference>
<keyword evidence="6" id="KW-1185">Reference proteome</keyword>
<dbReference type="PANTHER" id="PTHR37042">
    <property type="entry name" value="OUTER MEMBRANE PROTEIN RV1973"/>
    <property type="match status" value="1"/>
</dbReference>
<evidence type="ECO:0000256" key="3">
    <source>
        <dbReference type="SAM" id="MobiDB-lite"/>
    </source>
</evidence>
<keyword evidence="2 4" id="KW-0472">Membrane</keyword>
<evidence type="ECO:0008006" key="7">
    <source>
        <dbReference type="Google" id="ProtNLM"/>
    </source>
</evidence>
<name>A0A7I7T8Z5_9MYCO</name>
<dbReference type="PANTHER" id="PTHR37042:SF4">
    <property type="entry name" value="OUTER MEMBRANE PROTEIN RV1973"/>
    <property type="match status" value="1"/>
</dbReference>
<feature type="compositionally biased region" description="Basic and acidic residues" evidence="3">
    <location>
        <begin position="10"/>
        <end position="20"/>
    </location>
</feature>
<dbReference type="RefSeq" id="WP_246227330.1">
    <property type="nucleotide sequence ID" value="NZ_AP022596.1"/>
</dbReference>
<dbReference type="GO" id="GO:0016020">
    <property type="term" value="C:membrane"/>
    <property type="evidence" value="ECO:0007669"/>
    <property type="project" value="UniProtKB-SubCell"/>
</dbReference>
<keyword evidence="4" id="KW-0812">Transmembrane</keyword>
<protein>
    <recommendedName>
        <fullName evidence="7">Mce associated membrane protein</fullName>
    </recommendedName>
</protein>